<dbReference type="Gene3D" id="3.40.630.30">
    <property type="match status" value="1"/>
</dbReference>
<dbReference type="RefSeq" id="WP_301160597.1">
    <property type="nucleotide sequence ID" value="NZ_JAUHQB010000007.1"/>
</dbReference>
<protein>
    <recommendedName>
        <fullName evidence="3">GNAT superfamily acetyltransferase</fullName>
    </recommendedName>
</protein>
<dbReference type="SUPFAM" id="SSF55729">
    <property type="entry name" value="Acyl-CoA N-acyltransferases (Nat)"/>
    <property type="match status" value="1"/>
</dbReference>
<dbReference type="InterPro" id="IPR038764">
    <property type="entry name" value="GNAT_N_AcTrfase_prd"/>
</dbReference>
<dbReference type="PANTHER" id="PTHR41700:SF1">
    <property type="entry name" value="N-ACETYLTRANSFERASE DOMAIN-CONTAINING PROTEIN"/>
    <property type="match status" value="1"/>
</dbReference>
<dbReference type="PANTHER" id="PTHR41700">
    <property type="entry name" value="GCN5-RELATED N-ACETYLTRANSFERASE"/>
    <property type="match status" value="1"/>
</dbReference>
<dbReference type="InterPro" id="IPR016181">
    <property type="entry name" value="Acyl_CoA_acyltransferase"/>
</dbReference>
<dbReference type="AlphaFoldDB" id="A0AB35MJB3"/>
<organism evidence="1 2">
    <name type="scientific">Demequina lignilytica</name>
    <dbReference type="NCBI Taxonomy" id="3051663"/>
    <lineage>
        <taxon>Bacteria</taxon>
        <taxon>Bacillati</taxon>
        <taxon>Actinomycetota</taxon>
        <taxon>Actinomycetes</taxon>
        <taxon>Micrococcales</taxon>
        <taxon>Demequinaceae</taxon>
        <taxon>Demequina</taxon>
    </lineage>
</organism>
<reference evidence="1 2" key="1">
    <citation type="submission" date="2023-06" db="EMBL/GenBank/DDBJ databases">
        <title>SYSU T0a273.</title>
        <authorList>
            <person name="Gao L."/>
            <person name="Fang B.-Z."/>
            <person name="Li W.-J."/>
        </authorList>
    </citation>
    <scope>NUCLEOTIDE SEQUENCE [LARGE SCALE GENOMIC DNA]</scope>
    <source>
        <strain evidence="1 2">SYSU T0a273</strain>
    </source>
</reference>
<sequence>MSDVEGAIAQARDAATAAGVAVRPLTLEECGTAAALLAGLWGVPPVGLPVLVALHHTGHYVAGAFVGADLVGVCVGIVSPGDVGLHSHVTGVLPELAGHGVGAAIKLHQRAWCLERGIETIRWTFDPLVAGNAWFNFGRLGVTLERYVVDFYGETRGGTRPELGRDRVLVAWDLTRARGPVAVSGEELPLLLAADADGRPQVRTAPQGAPEAAIAVPRHIERIREEDPELRLAWRVALRETLTAALADGWRVTGFSRDGRYLLARDS</sequence>
<evidence type="ECO:0000313" key="2">
    <source>
        <dbReference type="Proteomes" id="UP001172756"/>
    </source>
</evidence>
<dbReference type="Proteomes" id="UP001172756">
    <property type="component" value="Unassembled WGS sequence"/>
</dbReference>
<comment type="caution">
    <text evidence="1">The sequence shown here is derived from an EMBL/GenBank/DDBJ whole genome shotgun (WGS) entry which is preliminary data.</text>
</comment>
<name>A0AB35MJB3_9MICO</name>
<proteinExistence type="predicted"/>
<accession>A0AB35MJB3</accession>
<dbReference type="EMBL" id="JAUHQB010000007">
    <property type="protein sequence ID" value="MDN4483863.1"/>
    <property type="molecule type" value="Genomic_DNA"/>
</dbReference>
<evidence type="ECO:0008006" key="3">
    <source>
        <dbReference type="Google" id="ProtNLM"/>
    </source>
</evidence>
<evidence type="ECO:0000313" key="1">
    <source>
        <dbReference type="EMBL" id="MDN4483863.1"/>
    </source>
</evidence>
<gene>
    <name evidence="1" type="ORF">QQ002_09975</name>
</gene>